<dbReference type="AlphaFoldDB" id="A0A1M5XZ05"/>
<evidence type="ECO:0000313" key="2">
    <source>
        <dbReference type="Proteomes" id="UP000184389"/>
    </source>
</evidence>
<accession>A0A1M5XZ05</accession>
<name>A0A1M5XZ05_9FIRM</name>
<sequence length="469" mass="55220">MRIDNFYSLKNFIFELNNSILKEGSIVNGEIIDILDEYVILDIEDIGLIRAENRLDVSDLKGENISFIVKSTKNGKIELVPSLDESAQKVVSNKNHFYKNDNIKEEVINRILKEYGMLEDDTTRELVETLFEYNVPINREIINREIKIIDKLENIFNKNLNEKIILFNDSLDPLKEDVKNFIIVGKDEYPEKNNLNFIYDEIRNLMPNDKVSSEFIKIITFLVKNQIDVSVNNLKNLNDIMENKELIPEKLLNIVNIIEVKDGENVYEKHDMQKVFHNGKININFSKEDAVAIKDYYNDLGNEIKKIKNILENNIIKESSNIDKNIEKNIKELEYKIDFLNEINKKMTFVYIPIEIKNFKEESSITMLKKKKESFTGKDKVNLFINLNMKYLGNVRVYCEVFDDLINLNFSLDNDNVHLFKSNEEYLTYKLNEKGYRLNSINYVLDEKFNLIDTLIENHEPHYFLDVKV</sequence>
<evidence type="ECO:0000313" key="1">
    <source>
        <dbReference type="EMBL" id="SHI04946.1"/>
    </source>
</evidence>
<protein>
    <submittedName>
        <fullName evidence="1">Uncharacterized protein</fullName>
    </submittedName>
</protein>
<gene>
    <name evidence="1" type="ORF">SAMN02745180_01908</name>
</gene>
<reference evidence="1 2" key="1">
    <citation type="submission" date="2016-11" db="EMBL/GenBank/DDBJ databases">
        <authorList>
            <person name="Jaros S."/>
            <person name="Januszkiewicz K."/>
            <person name="Wedrychowicz H."/>
        </authorList>
    </citation>
    <scope>NUCLEOTIDE SEQUENCE [LARGE SCALE GENOMIC DNA]</scope>
    <source>
        <strain evidence="1 2">DSM 13106</strain>
    </source>
</reference>
<organism evidence="1 2">
    <name type="scientific">Sporanaerobacter acetigenes DSM 13106</name>
    <dbReference type="NCBI Taxonomy" id="1123281"/>
    <lineage>
        <taxon>Bacteria</taxon>
        <taxon>Bacillati</taxon>
        <taxon>Bacillota</taxon>
        <taxon>Tissierellia</taxon>
        <taxon>Tissierellales</taxon>
        <taxon>Sporanaerobacteraceae</taxon>
        <taxon>Sporanaerobacter</taxon>
    </lineage>
</organism>
<dbReference type="OrthoDB" id="1706616at2"/>
<dbReference type="STRING" id="1123281.SAMN02745180_01908"/>
<dbReference type="Proteomes" id="UP000184389">
    <property type="component" value="Unassembled WGS sequence"/>
</dbReference>
<keyword evidence="2" id="KW-1185">Reference proteome</keyword>
<dbReference type="RefSeq" id="WP_072744563.1">
    <property type="nucleotide sequence ID" value="NZ_FQXR01000008.1"/>
</dbReference>
<proteinExistence type="predicted"/>
<dbReference type="EMBL" id="FQXR01000008">
    <property type="protein sequence ID" value="SHI04946.1"/>
    <property type="molecule type" value="Genomic_DNA"/>
</dbReference>